<dbReference type="Pfam" id="PF07727">
    <property type="entry name" value="RVT_2"/>
    <property type="match status" value="2"/>
</dbReference>
<reference evidence="2" key="2">
    <citation type="submission" date="2022-01" db="EMBL/GenBank/DDBJ databases">
        <authorList>
            <person name="Yamashiro T."/>
            <person name="Shiraishi A."/>
            <person name="Satake H."/>
            <person name="Nakayama K."/>
        </authorList>
    </citation>
    <scope>NUCLEOTIDE SEQUENCE</scope>
</reference>
<organism evidence="2 3">
    <name type="scientific">Tanacetum coccineum</name>
    <dbReference type="NCBI Taxonomy" id="301880"/>
    <lineage>
        <taxon>Eukaryota</taxon>
        <taxon>Viridiplantae</taxon>
        <taxon>Streptophyta</taxon>
        <taxon>Embryophyta</taxon>
        <taxon>Tracheophyta</taxon>
        <taxon>Spermatophyta</taxon>
        <taxon>Magnoliopsida</taxon>
        <taxon>eudicotyledons</taxon>
        <taxon>Gunneridae</taxon>
        <taxon>Pentapetalae</taxon>
        <taxon>asterids</taxon>
        <taxon>campanulids</taxon>
        <taxon>Asterales</taxon>
        <taxon>Asteraceae</taxon>
        <taxon>Asteroideae</taxon>
        <taxon>Anthemideae</taxon>
        <taxon>Anthemidinae</taxon>
        <taxon>Tanacetum</taxon>
    </lineage>
</organism>
<evidence type="ECO:0000313" key="2">
    <source>
        <dbReference type="EMBL" id="GJT94759.1"/>
    </source>
</evidence>
<accession>A0ABQ5I4P8</accession>
<name>A0ABQ5I4P8_9ASTR</name>
<sequence length="310" mass="35598">MSKGYGFYCPNRSSRIVETSNAKFLENGKVSVRVENKVVDINVIRDDDPSPMDVHKSTTTPDVVPVFQNQEQYLNNEQTPHEENNLPTQASEPVRIALNKPTRFRKSAIPDDYIVYLNIEKEVYMEQSEGFFIDDKEKMVCRLKKSIYGLKQASRKMISRSKFIFLVMYVDDILLATNDFDLLHKTKGYLSKNFEMKDMGETSYVIGISIFRDVSKGFGVVDTKQRVYLEHISTDLMIVDPLTKGLPPKAFTQHVPRKLFPCHLQDRPPELIGKLSDEKLRAGNKGTSEEELELKTEYGSQFTNKLEGMF</sequence>
<dbReference type="EMBL" id="BQNB010020326">
    <property type="protein sequence ID" value="GJT94759.1"/>
    <property type="molecule type" value="Genomic_DNA"/>
</dbReference>
<gene>
    <name evidence="2" type="ORF">Tco_1090277</name>
</gene>
<dbReference type="Proteomes" id="UP001151760">
    <property type="component" value="Unassembled WGS sequence"/>
</dbReference>
<feature type="domain" description="Reverse transcriptase Ty1/copia-type" evidence="1">
    <location>
        <begin position="118"/>
        <end position="155"/>
    </location>
</feature>
<evidence type="ECO:0000313" key="3">
    <source>
        <dbReference type="Proteomes" id="UP001151760"/>
    </source>
</evidence>
<dbReference type="InterPro" id="IPR043502">
    <property type="entry name" value="DNA/RNA_pol_sf"/>
</dbReference>
<dbReference type="InterPro" id="IPR013103">
    <property type="entry name" value="RVT_2"/>
</dbReference>
<reference evidence="2" key="1">
    <citation type="journal article" date="2022" name="Int. J. Mol. Sci.">
        <title>Draft Genome of Tanacetum Coccineum: Genomic Comparison of Closely Related Tanacetum-Family Plants.</title>
        <authorList>
            <person name="Yamashiro T."/>
            <person name="Shiraishi A."/>
            <person name="Nakayama K."/>
            <person name="Satake H."/>
        </authorList>
    </citation>
    <scope>NUCLEOTIDE SEQUENCE</scope>
</reference>
<comment type="caution">
    <text evidence="2">The sequence shown here is derived from an EMBL/GenBank/DDBJ whole genome shotgun (WGS) entry which is preliminary data.</text>
</comment>
<keyword evidence="3" id="KW-1185">Reference proteome</keyword>
<proteinExistence type="predicted"/>
<evidence type="ECO:0000259" key="1">
    <source>
        <dbReference type="Pfam" id="PF07727"/>
    </source>
</evidence>
<feature type="domain" description="Reverse transcriptase Ty1/copia-type" evidence="1">
    <location>
        <begin position="162"/>
        <end position="247"/>
    </location>
</feature>
<protein>
    <submittedName>
        <fullName evidence="2">Retrovirus-related pol polyprotein from transposon TNT 1-94</fullName>
    </submittedName>
</protein>
<dbReference type="SUPFAM" id="SSF56672">
    <property type="entry name" value="DNA/RNA polymerases"/>
    <property type="match status" value="1"/>
</dbReference>